<dbReference type="AlphaFoldDB" id="A0A0M0G5S7"/>
<organism evidence="6 7">
    <name type="scientific">Rossellomorea marisflavi</name>
    <dbReference type="NCBI Taxonomy" id="189381"/>
    <lineage>
        <taxon>Bacteria</taxon>
        <taxon>Bacillati</taxon>
        <taxon>Bacillota</taxon>
        <taxon>Bacilli</taxon>
        <taxon>Bacillales</taxon>
        <taxon>Bacillaceae</taxon>
        <taxon>Rossellomorea</taxon>
    </lineage>
</organism>
<dbReference type="CDD" id="cd03255">
    <property type="entry name" value="ABC_MJ0796_LolCDE_FtsE"/>
    <property type="match status" value="1"/>
</dbReference>
<accession>A0A0M0G5S7</accession>
<evidence type="ECO:0000256" key="2">
    <source>
        <dbReference type="ARBA" id="ARBA00022448"/>
    </source>
</evidence>
<dbReference type="Proteomes" id="UP000037405">
    <property type="component" value="Unassembled WGS sequence"/>
</dbReference>
<dbReference type="SMART" id="SM00382">
    <property type="entry name" value="AAA"/>
    <property type="match status" value="1"/>
</dbReference>
<dbReference type="GO" id="GO:0098796">
    <property type="term" value="C:membrane protein complex"/>
    <property type="evidence" value="ECO:0007669"/>
    <property type="project" value="UniProtKB-ARBA"/>
</dbReference>
<dbReference type="InterPro" id="IPR027417">
    <property type="entry name" value="P-loop_NTPase"/>
</dbReference>
<dbReference type="InterPro" id="IPR017911">
    <property type="entry name" value="MacB-like_ATP-bd"/>
</dbReference>
<evidence type="ECO:0000256" key="1">
    <source>
        <dbReference type="ARBA" id="ARBA00005417"/>
    </source>
</evidence>
<dbReference type="RefSeq" id="WP_053428498.1">
    <property type="nucleotide sequence ID" value="NZ_JAMQJB010000001.1"/>
</dbReference>
<evidence type="ECO:0000259" key="5">
    <source>
        <dbReference type="PROSITE" id="PS50893"/>
    </source>
</evidence>
<dbReference type="PANTHER" id="PTHR24220">
    <property type="entry name" value="IMPORT ATP-BINDING PROTEIN"/>
    <property type="match status" value="1"/>
</dbReference>
<reference evidence="7" key="1">
    <citation type="submission" date="2015-07" db="EMBL/GenBank/DDBJ databases">
        <title>Fjat-14235 jcm11544.</title>
        <authorList>
            <person name="Liu B."/>
            <person name="Wang J."/>
            <person name="Zhu Y."/>
            <person name="Liu G."/>
            <person name="Chen Q."/>
            <person name="Chen Z."/>
            <person name="Lan J."/>
            <person name="Che J."/>
            <person name="Ge C."/>
            <person name="Shi H."/>
            <person name="Pan Z."/>
            <person name="Liu X."/>
        </authorList>
    </citation>
    <scope>NUCLEOTIDE SEQUENCE [LARGE SCALE GENOMIC DNA]</scope>
    <source>
        <strain evidence="7">JCM 11544</strain>
    </source>
</reference>
<dbReference type="Gene3D" id="3.40.50.300">
    <property type="entry name" value="P-loop containing nucleotide triphosphate hydrolases"/>
    <property type="match status" value="1"/>
</dbReference>
<dbReference type="STRING" id="189381.GCA_900166615_01321"/>
<evidence type="ECO:0000313" key="7">
    <source>
        <dbReference type="Proteomes" id="UP000037405"/>
    </source>
</evidence>
<dbReference type="PROSITE" id="PS50893">
    <property type="entry name" value="ABC_TRANSPORTER_2"/>
    <property type="match status" value="1"/>
</dbReference>
<dbReference type="PATRIC" id="fig|189381.12.peg.2622"/>
<dbReference type="OrthoDB" id="9791546at2"/>
<dbReference type="GO" id="GO:0005524">
    <property type="term" value="F:ATP binding"/>
    <property type="evidence" value="ECO:0007669"/>
    <property type="project" value="UniProtKB-KW"/>
</dbReference>
<proteinExistence type="inferred from homology"/>
<comment type="caution">
    <text evidence="6">The sequence shown here is derived from an EMBL/GenBank/DDBJ whole genome shotgun (WGS) entry which is preliminary data.</text>
</comment>
<sequence>MISVKGLEKRYTIGDTAFTILNKIDMQADKGEFIAVMGPSGSGKSTFLNLLGGLDTPEAGEITVNGKNIHSLNETQRTLFRREHVGFIFQNYQLLPNLTVEENVSFPMYSGKKDKQEIKKQVSDLLRSVSLEGKEKNYPSQLSGGQQQRVAIARALSMNPNLILADEPTGNLDRRTGTEVLRLLSSLHQKNQLTIIMVTHDVYAASYADRIILLKDGVIESDIRQTEGANQDVMANLLAKLNS</sequence>
<feature type="domain" description="ABC transporter" evidence="5">
    <location>
        <begin position="2"/>
        <end position="241"/>
    </location>
</feature>
<gene>
    <name evidence="6" type="ORF">AF331_12895</name>
</gene>
<comment type="similarity">
    <text evidence="1">Belongs to the ABC transporter superfamily.</text>
</comment>
<dbReference type="Pfam" id="PF00005">
    <property type="entry name" value="ABC_tran"/>
    <property type="match status" value="1"/>
</dbReference>
<name>A0A0M0G5S7_9BACI</name>
<dbReference type="EMBL" id="LGUE01000004">
    <property type="protein sequence ID" value="KON84892.1"/>
    <property type="molecule type" value="Genomic_DNA"/>
</dbReference>
<dbReference type="GO" id="GO:0016887">
    <property type="term" value="F:ATP hydrolysis activity"/>
    <property type="evidence" value="ECO:0007669"/>
    <property type="project" value="InterPro"/>
</dbReference>
<dbReference type="InterPro" id="IPR015854">
    <property type="entry name" value="ABC_transpr_LolD-like"/>
</dbReference>
<evidence type="ECO:0000256" key="4">
    <source>
        <dbReference type="ARBA" id="ARBA00022840"/>
    </source>
</evidence>
<dbReference type="GO" id="GO:0022857">
    <property type="term" value="F:transmembrane transporter activity"/>
    <property type="evidence" value="ECO:0007669"/>
    <property type="project" value="UniProtKB-ARBA"/>
</dbReference>
<keyword evidence="4 6" id="KW-0067">ATP-binding</keyword>
<dbReference type="GO" id="GO:0005886">
    <property type="term" value="C:plasma membrane"/>
    <property type="evidence" value="ECO:0007669"/>
    <property type="project" value="TreeGrafter"/>
</dbReference>
<keyword evidence="2" id="KW-0813">Transport</keyword>
<evidence type="ECO:0000313" key="6">
    <source>
        <dbReference type="EMBL" id="KON84892.1"/>
    </source>
</evidence>
<protein>
    <submittedName>
        <fullName evidence="6">ABC transporter ATP-binding protein</fullName>
    </submittedName>
</protein>
<dbReference type="PROSITE" id="PS00211">
    <property type="entry name" value="ABC_TRANSPORTER_1"/>
    <property type="match status" value="1"/>
</dbReference>
<dbReference type="InterPro" id="IPR003593">
    <property type="entry name" value="AAA+_ATPase"/>
</dbReference>
<dbReference type="SUPFAM" id="SSF52540">
    <property type="entry name" value="P-loop containing nucleoside triphosphate hydrolases"/>
    <property type="match status" value="1"/>
</dbReference>
<evidence type="ECO:0000256" key="3">
    <source>
        <dbReference type="ARBA" id="ARBA00022741"/>
    </source>
</evidence>
<dbReference type="FunFam" id="3.40.50.300:FF:000032">
    <property type="entry name" value="Export ABC transporter ATP-binding protein"/>
    <property type="match status" value="1"/>
</dbReference>
<keyword evidence="7" id="KW-1185">Reference proteome</keyword>
<dbReference type="InterPro" id="IPR017871">
    <property type="entry name" value="ABC_transporter-like_CS"/>
</dbReference>
<dbReference type="InterPro" id="IPR003439">
    <property type="entry name" value="ABC_transporter-like_ATP-bd"/>
</dbReference>
<keyword evidence="3" id="KW-0547">Nucleotide-binding</keyword>